<evidence type="ECO:0000313" key="9">
    <source>
        <dbReference type="EMBL" id="KWX02414.1"/>
    </source>
</evidence>
<dbReference type="AlphaFoldDB" id="A0A132MX69"/>
<feature type="transmembrane region" description="Helical" evidence="7">
    <location>
        <begin position="114"/>
        <end position="133"/>
    </location>
</feature>
<evidence type="ECO:0000256" key="3">
    <source>
        <dbReference type="ARBA" id="ARBA00022692"/>
    </source>
</evidence>
<dbReference type="InterPro" id="IPR007267">
    <property type="entry name" value="GtrA_DPMS_TM"/>
</dbReference>
<dbReference type="PANTHER" id="PTHR38459">
    <property type="entry name" value="PROPHAGE BACTOPRENOL-LINKED GLUCOSE TRANSLOCASE HOMOLOG"/>
    <property type="match status" value="1"/>
</dbReference>
<feature type="transmembrane region" description="Helical" evidence="7">
    <location>
        <begin position="84"/>
        <end position="108"/>
    </location>
</feature>
<dbReference type="PANTHER" id="PTHR38459:SF1">
    <property type="entry name" value="PROPHAGE BACTOPRENOL-LINKED GLUCOSE TRANSLOCASE HOMOLOG"/>
    <property type="match status" value="1"/>
</dbReference>
<reference evidence="10" key="1">
    <citation type="submission" date="2015-04" db="EMBL/GenBank/DDBJ databases">
        <title>Physiological reanalysis, assessment of diazotrophy, and genome sequences of multiple isolates of Streptomyces thermoautotrophicus.</title>
        <authorList>
            <person name="MacKellar D.C."/>
            <person name="Lieber L."/>
            <person name="Norman J."/>
            <person name="Bolger A."/>
            <person name="Tobin C."/>
            <person name="Murray J.W."/>
            <person name="Chang R."/>
            <person name="Ford T."/>
            <person name="Nguyen P.Q."/>
            <person name="Woodward J."/>
            <person name="Permingeat H."/>
            <person name="Joshi N.S."/>
            <person name="Silver P.A."/>
            <person name="Usadel B."/>
            <person name="Rutherford A.W."/>
            <person name="Friesen M."/>
            <person name="Prell J."/>
        </authorList>
    </citation>
    <scope>NUCLEOTIDE SEQUENCE [LARGE SCALE GENOMIC DNA]</scope>
    <source>
        <strain evidence="10">H1</strain>
    </source>
</reference>
<keyword evidence="10" id="KW-1185">Reference proteome</keyword>
<feature type="domain" description="GtrA/DPMS transmembrane" evidence="8">
    <location>
        <begin position="18"/>
        <end position="140"/>
    </location>
</feature>
<gene>
    <name evidence="9" type="ORF">LI90_3457</name>
</gene>
<evidence type="ECO:0000313" key="10">
    <source>
        <dbReference type="Proteomes" id="UP000070188"/>
    </source>
</evidence>
<dbReference type="Proteomes" id="UP000070188">
    <property type="component" value="Unassembled WGS sequence"/>
</dbReference>
<keyword evidence="4 7" id="KW-1133">Transmembrane helix</keyword>
<dbReference type="EMBL" id="LAXD01000001">
    <property type="protein sequence ID" value="KWX02414.1"/>
    <property type="molecule type" value="Genomic_DNA"/>
</dbReference>
<name>A0A132MX69_9ACTN</name>
<evidence type="ECO:0000256" key="5">
    <source>
        <dbReference type="ARBA" id="ARBA00023136"/>
    </source>
</evidence>
<accession>A0A132MX69</accession>
<evidence type="ECO:0000256" key="6">
    <source>
        <dbReference type="SAM" id="MobiDB-lite"/>
    </source>
</evidence>
<evidence type="ECO:0000256" key="7">
    <source>
        <dbReference type="SAM" id="Phobius"/>
    </source>
</evidence>
<comment type="subcellular location">
    <subcellularLocation>
        <location evidence="1">Membrane</location>
        <topology evidence="1">Multi-pass membrane protein</topology>
    </subcellularLocation>
</comment>
<keyword evidence="5 7" id="KW-0472">Membrane</keyword>
<protein>
    <submittedName>
        <fullName evidence="9">GtrA family protein</fullName>
    </submittedName>
</protein>
<dbReference type="InterPro" id="IPR051401">
    <property type="entry name" value="GtrA_CellWall_Glycosyl"/>
</dbReference>
<evidence type="ECO:0000256" key="2">
    <source>
        <dbReference type="ARBA" id="ARBA00009399"/>
    </source>
</evidence>
<dbReference type="GO" id="GO:0000271">
    <property type="term" value="P:polysaccharide biosynthetic process"/>
    <property type="evidence" value="ECO:0007669"/>
    <property type="project" value="InterPro"/>
</dbReference>
<evidence type="ECO:0000259" key="8">
    <source>
        <dbReference type="Pfam" id="PF04138"/>
    </source>
</evidence>
<feature type="transmembrane region" description="Helical" evidence="7">
    <location>
        <begin position="21"/>
        <end position="41"/>
    </location>
</feature>
<sequence length="194" mass="21486">MVHALYERSRMLIHEVTKFGLVGLLNVFVNMGVFNLTIHTVFERQPVRASALATVVATISAYLLNKYWTFSHREGNHGIGRETVLFFVLNGVGFLIEQVAVTLTWYVLGLKTGLWANAGKFLGIALGTAFRFWSYRKWVWAEVAEAGEATRVAAEADPEREGVFAEMPSAFEELKDASSAQDPCAPPEVSSRAS</sequence>
<proteinExistence type="inferred from homology"/>
<organism evidence="9 10">
    <name type="scientific">Carbonactinospora thermoautotrophica</name>
    <dbReference type="NCBI Taxonomy" id="1469144"/>
    <lineage>
        <taxon>Bacteria</taxon>
        <taxon>Bacillati</taxon>
        <taxon>Actinomycetota</taxon>
        <taxon>Actinomycetes</taxon>
        <taxon>Kitasatosporales</taxon>
        <taxon>Carbonactinosporaceae</taxon>
        <taxon>Carbonactinospora</taxon>
    </lineage>
</organism>
<dbReference type="STRING" id="1469144.LI90_3457"/>
<evidence type="ECO:0000256" key="4">
    <source>
        <dbReference type="ARBA" id="ARBA00022989"/>
    </source>
</evidence>
<dbReference type="GO" id="GO:0005886">
    <property type="term" value="C:plasma membrane"/>
    <property type="evidence" value="ECO:0007669"/>
    <property type="project" value="TreeGrafter"/>
</dbReference>
<evidence type="ECO:0000256" key="1">
    <source>
        <dbReference type="ARBA" id="ARBA00004141"/>
    </source>
</evidence>
<keyword evidence="3 7" id="KW-0812">Transmembrane</keyword>
<dbReference type="Pfam" id="PF04138">
    <property type="entry name" value="GtrA_DPMS_TM"/>
    <property type="match status" value="1"/>
</dbReference>
<feature type="transmembrane region" description="Helical" evidence="7">
    <location>
        <begin position="47"/>
        <end position="64"/>
    </location>
</feature>
<comment type="caution">
    <text evidence="9">The sequence shown here is derived from an EMBL/GenBank/DDBJ whole genome shotgun (WGS) entry which is preliminary data.</text>
</comment>
<feature type="region of interest" description="Disordered" evidence="6">
    <location>
        <begin position="175"/>
        <end position="194"/>
    </location>
</feature>
<comment type="similarity">
    <text evidence="2">Belongs to the GtrA family.</text>
</comment>